<proteinExistence type="predicted"/>
<evidence type="ECO:0000313" key="1">
    <source>
        <dbReference type="EnsemblMetazoa" id="tetur01g05000.1"/>
    </source>
</evidence>
<reference evidence="1" key="2">
    <citation type="submission" date="2015-06" db="UniProtKB">
        <authorList>
            <consortium name="EnsemblMetazoa"/>
        </authorList>
    </citation>
    <scope>IDENTIFICATION</scope>
</reference>
<reference evidence="2" key="1">
    <citation type="submission" date="2011-08" db="EMBL/GenBank/DDBJ databases">
        <authorList>
            <person name="Rombauts S."/>
        </authorList>
    </citation>
    <scope>NUCLEOTIDE SEQUENCE</scope>
    <source>
        <strain evidence="2">London</strain>
    </source>
</reference>
<organism evidence="1 2">
    <name type="scientific">Tetranychus urticae</name>
    <name type="common">Two-spotted spider mite</name>
    <dbReference type="NCBI Taxonomy" id="32264"/>
    <lineage>
        <taxon>Eukaryota</taxon>
        <taxon>Metazoa</taxon>
        <taxon>Ecdysozoa</taxon>
        <taxon>Arthropoda</taxon>
        <taxon>Chelicerata</taxon>
        <taxon>Arachnida</taxon>
        <taxon>Acari</taxon>
        <taxon>Acariformes</taxon>
        <taxon>Trombidiformes</taxon>
        <taxon>Prostigmata</taxon>
        <taxon>Eleutherengona</taxon>
        <taxon>Raphignathae</taxon>
        <taxon>Tetranychoidea</taxon>
        <taxon>Tetranychidae</taxon>
        <taxon>Tetranychus</taxon>
    </lineage>
</organism>
<dbReference type="AlphaFoldDB" id="T1JQZ0"/>
<dbReference type="Proteomes" id="UP000015104">
    <property type="component" value="Unassembled WGS sequence"/>
</dbReference>
<evidence type="ECO:0000313" key="2">
    <source>
        <dbReference type="Proteomes" id="UP000015104"/>
    </source>
</evidence>
<keyword evidence="2" id="KW-1185">Reference proteome</keyword>
<name>T1JQZ0_TETUR</name>
<accession>T1JQZ0</accession>
<sequence>MDYQNFVFSIFTFTDKNQKSSGFDFETKLNNVKVNNEEI</sequence>
<dbReference type="HOGENOM" id="CLU_3320593_0_0_1"/>
<protein>
    <submittedName>
        <fullName evidence="1">Uncharacterized protein</fullName>
    </submittedName>
</protein>
<dbReference type="EnsemblMetazoa" id="tetur01g05000.1">
    <property type="protein sequence ID" value="tetur01g05000.1"/>
    <property type="gene ID" value="tetur01g05000"/>
</dbReference>
<dbReference type="EMBL" id="CAEY01000442">
    <property type="status" value="NOT_ANNOTATED_CDS"/>
    <property type="molecule type" value="Genomic_DNA"/>
</dbReference>